<protein>
    <recommendedName>
        <fullName evidence="1">Protein kinase domain-containing protein</fullName>
    </recommendedName>
</protein>
<evidence type="ECO:0000313" key="3">
    <source>
        <dbReference type="Proteomes" id="UP000799423"/>
    </source>
</evidence>
<sequence length="338" mass="38074">MATPLTTPLRTAEGYYKRAWRIALRAQHPRWKEPILKRNLACLWASRTQAEENACEALRAAGSLMLPVIDLGIMPRRSVRRGWWPLRRGASTAPAALDPAGPVVPPAPALVPAQRVNTTSFAFWPQTGTHDAPIPNPAQGLENLYNAGTLLPASEPADGTWHGAATLGEGGAGHVYLWVKTNADNIIIDRMAIKDTKPLHQHNWVNPTYWRDNLPREIAIQQRLAAQSHAGITPFRGYRLNMRSRRYRQYFDYCDYHGLSDVLVQYYHAHGSPAAQIQRRQRLKNPTIPAPPTIPETFLWYVFKSLIDTLLILHNGAENHALPNNEPWKPIMHLDICL</sequence>
<dbReference type="EMBL" id="MU006291">
    <property type="protein sequence ID" value="KAF2855226.1"/>
    <property type="molecule type" value="Genomic_DNA"/>
</dbReference>
<dbReference type="InterPro" id="IPR000719">
    <property type="entry name" value="Prot_kinase_dom"/>
</dbReference>
<evidence type="ECO:0000259" key="1">
    <source>
        <dbReference type="PROSITE" id="PS50011"/>
    </source>
</evidence>
<dbReference type="Proteomes" id="UP000799423">
    <property type="component" value="Unassembled WGS sequence"/>
</dbReference>
<dbReference type="SUPFAM" id="SSF56112">
    <property type="entry name" value="Protein kinase-like (PK-like)"/>
    <property type="match status" value="1"/>
</dbReference>
<evidence type="ECO:0000313" key="2">
    <source>
        <dbReference type="EMBL" id="KAF2855226.1"/>
    </source>
</evidence>
<name>A0A6A7BI93_9PLEO</name>
<accession>A0A6A7BI93</accession>
<dbReference type="GO" id="GO:0004672">
    <property type="term" value="F:protein kinase activity"/>
    <property type="evidence" value="ECO:0007669"/>
    <property type="project" value="InterPro"/>
</dbReference>
<dbReference type="InterPro" id="IPR011009">
    <property type="entry name" value="Kinase-like_dom_sf"/>
</dbReference>
<gene>
    <name evidence="2" type="ORF">T440DRAFT_377723</name>
</gene>
<proteinExistence type="predicted"/>
<keyword evidence="3" id="KW-1185">Reference proteome</keyword>
<dbReference type="OrthoDB" id="3673723at2759"/>
<organism evidence="2 3">
    <name type="scientific">Plenodomus tracheiphilus IPT5</name>
    <dbReference type="NCBI Taxonomy" id="1408161"/>
    <lineage>
        <taxon>Eukaryota</taxon>
        <taxon>Fungi</taxon>
        <taxon>Dikarya</taxon>
        <taxon>Ascomycota</taxon>
        <taxon>Pezizomycotina</taxon>
        <taxon>Dothideomycetes</taxon>
        <taxon>Pleosporomycetidae</taxon>
        <taxon>Pleosporales</taxon>
        <taxon>Pleosporineae</taxon>
        <taxon>Leptosphaeriaceae</taxon>
        <taxon>Plenodomus</taxon>
    </lineage>
</organism>
<feature type="domain" description="Protein kinase" evidence="1">
    <location>
        <begin position="161"/>
        <end position="338"/>
    </location>
</feature>
<dbReference type="AlphaFoldDB" id="A0A6A7BI93"/>
<dbReference type="Gene3D" id="1.10.510.10">
    <property type="entry name" value="Transferase(Phosphotransferase) domain 1"/>
    <property type="match status" value="1"/>
</dbReference>
<dbReference type="GO" id="GO:0005524">
    <property type="term" value="F:ATP binding"/>
    <property type="evidence" value="ECO:0007669"/>
    <property type="project" value="InterPro"/>
</dbReference>
<dbReference type="PROSITE" id="PS50011">
    <property type="entry name" value="PROTEIN_KINASE_DOM"/>
    <property type="match status" value="1"/>
</dbReference>
<feature type="non-terminal residue" evidence="2">
    <location>
        <position position="338"/>
    </location>
</feature>
<reference evidence="2" key="1">
    <citation type="submission" date="2020-01" db="EMBL/GenBank/DDBJ databases">
        <authorList>
            <consortium name="DOE Joint Genome Institute"/>
            <person name="Haridas S."/>
            <person name="Albert R."/>
            <person name="Binder M."/>
            <person name="Bloem J."/>
            <person name="Labutti K."/>
            <person name="Salamov A."/>
            <person name="Andreopoulos B."/>
            <person name="Baker S.E."/>
            <person name="Barry K."/>
            <person name="Bills G."/>
            <person name="Bluhm B.H."/>
            <person name="Cannon C."/>
            <person name="Castanera R."/>
            <person name="Culley D.E."/>
            <person name="Daum C."/>
            <person name="Ezra D."/>
            <person name="Gonzalez J.B."/>
            <person name="Henrissat B."/>
            <person name="Kuo A."/>
            <person name="Liang C."/>
            <person name="Lipzen A."/>
            <person name="Lutzoni F."/>
            <person name="Magnuson J."/>
            <person name="Mondo S."/>
            <person name="Nolan M."/>
            <person name="Ohm R."/>
            <person name="Pangilinan J."/>
            <person name="Park H.-J."/>
            <person name="Ramirez L."/>
            <person name="Alfaro M."/>
            <person name="Sun H."/>
            <person name="Tritt A."/>
            <person name="Yoshinaga Y."/>
            <person name="Zwiers L.-H."/>
            <person name="Turgeon B.G."/>
            <person name="Goodwin S.B."/>
            <person name="Spatafora J.W."/>
            <person name="Crous P.W."/>
            <person name="Grigoriev I.V."/>
        </authorList>
    </citation>
    <scope>NUCLEOTIDE SEQUENCE</scope>
    <source>
        <strain evidence="2">IPT5</strain>
    </source>
</reference>